<keyword evidence="10 18" id="KW-0863">Zinc-finger</keyword>
<dbReference type="NCBIfam" id="NF041504">
    <property type="entry name" value="AccA_sub"/>
    <property type="match status" value="1"/>
</dbReference>
<dbReference type="UniPathway" id="UPA00655">
    <property type="reaction ID" value="UER00711"/>
</dbReference>
<feature type="binding site" evidence="18">
    <location>
        <position position="15"/>
    </location>
    <ligand>
        <name>Zn(2+)</name>
        <dbReference type="ChEBI" id="CHEBI:29105"/>
    </ligand>
</feature>
<comment type="similarity">
    <text evidence="3">In the C-terminal section; belongs to the AccA family.</text>
</comment>
<dbReference type="PROSITE" id="PS50989">
    <property type="entry name" value="COA_CT_CTER"/>
    <property type="match status" value="1"/>
</dbReference>
<feature type="binding site" evidence="18">
    <location>
        <position position="31"/>
    </location>
    <ligand>
        <name>Zn(2+)</name>
        <dbReference type="ChEBI" id="CHEBI:29105"/>
    </ligand>
</feature>
<comment type="cofactor">
    <cofactor evidence="18">
        <name>Zn(2+)</name>
        <dbReference type="ChEBI" id="CHEBI:29105"/>
    </cofactor>
    <text evidence="18">Binds 1 zinc ion per subunit.</text>
</comment>
<comment type="function">
    <text evidence="15 18">Component of the acetyl coenzyme A carboxylase (ACC) complex. Biotin carboxylase (BC) catalyzes the carboxylation of biotin on its carrier protein (BCCP) and then the CO(2) group is transferred by the transcarboxylase to acetyl-CoA to form malonyl-CoA.</text>
</comment>
<evidence type="ECO:0000256" key="3">
    <source>
        <dbReference type="ARBA" id="ARBA00006276"/>
    </source>
</evidence>
<evidence type="ECO:0000256" key="15">
    <source>
        <dbReference type="ARBA" id="ARBA00025280"/>
    </source>
</evidence>
<keyword evidence="6 17" id="KW-0963">Cytoplasm</keyword>
<evidence type="ECO:0000256" key="16">
    <source>
        <dbReference type="ARBA" id="ARBA00049152"/>
    </source>
</evidence>
<dbReference type="InterPro" id="IPR029045">
    <property type="entry name" value="ClpP/crotonase-like_dom_sf"/>
</dbReference>
<proteinExistence type="inferred from homology"/>
<comment type="pathway">
    <text evidence="2 17">Lipid metabolism; malonyl-CoA biosynthesis; malonyl-CoA from acetyl-CoA: step 1/1.</text>
</comment>
<dbReference type="EC" id="2.1.3.15" evidence="17"/>
<dbReference type="HAMAP" id="MF_00823">
    <property type="entry name" value="AcetylCoA_CT_alpha"/>
    <property type="match status" value="1"/>
</dbReference>
<comment type="subunit">
    <text evidence="5">Acetyl-CoA carboxylase is a heterotetramer composed of biotin carboxyl carrier protein (AccB), biotin carboxylase (AccC) and two subunits of ACCase subunit beta/alpha.</text>
</comment>
<evidence type="ECO:0000256" key="1">
    <source>
        <dbReference type="ARBA" id="ARBA00004496"/>
    </source>
</evidence>
<dbReference type="AlphaFoldDB" id="A0A366M3M8"/>
<dbReference type="PANTHER" id="PTHR42853:SF3">
    <property type="entry name" value="ACETYL-COENZYME A CARBOXYLASE CARBOXYL TRANSFERASE SUBUNIT ALPHA, CHLOROPLASTIC"/>
    <property type="match status" value="1"/>
</dbReference>
<comment type="catalytic activity">
    <reaction evidence="16 17">
        <text>N(6)-carboxybiotinyl-L-lysyl-[protein] + acetyl-CoA = N(6)-biotinyl-L-lysyl-[protein] + malonyl-CoA</text>
        <dbReference type="Rhea" id="RHEA:54728"/>
        <dbReference type="Rhea" id="RHEA-COMP:10505"/>
        <dbReference type="Rhea" id="RHEA-COMP:10506"/>
        <dbReference type="ChEBI" id="CHEBI:57288"/>
        <dbReference type="ChEBI" id="CHEBI:57384"/>
        <dbReference type="ChEBI" id="CHEBI:83144"/>
        <dbReference type="ChEBI" id="CHEBI:83145"/>
        <dbReference type="EC" id="2.1.3.15"/>
    </reaction>
</comment>
<evidence type="ECO:0000256" key="5">
    <source>
        <dbReference type="ARBA" id="ARBA00011664"/>
    </source>
</evidence>
<dbReference type="RefSeq" id="WP_113979748.1">
    <property type="nucleotide sequence ID" value="NZ_QMEY01000002.1"/>
</dbReference>
<keyword evidence="12 17" id="KW-0067">ATP-binding</keyword>
<dbReference type="HAMAP" id="MF_01395">
    <property type="entry name" value="AcetylCoA_CT_beta"/>
    <property type="match status" value="1"/>
</dbReference>
<evidence type="ECO:0000313" key="21">
    <source>
        <dbReference type="EMBL" id="RBQ20791.1"/>
    </source>
</evidence>
<comment type="caution">
    <text evidence="21">The sequence shown here is derived from an EMBL/GenBank/DDBJ whole genome shotgun (WGS) entry which is preliminary data.</text>
</comment>
<dbReference type="EMBL" id="QMEY01000002">
    <property type="protein sequence ID" value="RBQ20791.1"/>
    <property type="molecule type" value="Genomic_DNA"/>
</dbReference>
<dbReference type="Proteomes" id="UP000253303">
    <property type="component" value="Unassembled WGS sequence"/>
</dbReference>
<evidence type="ECO:0000256" key="17">
    <source>
        <dbReference type="HAMAP-Rule" id="MF_00823"/>
    </source>
</evidence>
<dbReference type="Pfam" id="PF03255">
    <property type="entry name" value="ACCA"/>
    <property type="match status" value="1"/>
</dbReference>
<protein>
    <recommendedName>
        <fullName evidence="17 18">Multifunctional fusion protein</fullName>
    </recommendedName>
    <domain>
        <recommendedName>
            <fullName evidence="17">Acetyl-coenzyme A carboxylase carboxyl transferase subunit alpha</fullName>
            <shortName evidence="17">ACCase subunit alpha</shortName>
            <shortName evidence="17">Acetyl-CoA carboxylase carboxyltransferase subunit alpha</shortName>
            <ecNumber evidence="17">2.1.3.15</ecNumber>
        </recommendedName>
    </domain>
    <domain>
        <recommendedName>
            <fullName evidence="18">Acetyl-coenzyme A carboxylase carboxyl transferase subunit beta</fullName>
            <shortName evidence="18">ACCase subunit beta</shortName>
            <shortName evidence="18">Acetyl-CoA carboxylase carboxyltransferase subunit beta</shortName>
        </recommendedName>
    </domain>
</protein>
<dbReference type="GO" id="GO:0005524">
    <property type="term" value="F:ATP binding"/>
    <property type="evidence" value="ECO:0007669"/>
    <property type="project" value="UniProtKB-KW"/>
</dbReference>
<dbReference type="PANTHER" id="PTHR42853">
    <property type="entry name" value="ACETYL-COENZYME A CARBOXYLASE CARBOXYL TRANSFERASE SUBUNIT ALPHA"/>
    <property type="match status" value="1"/>
</dbReference>
<feature type="binding site" evidence="18">
    <location>
        <position position="34"/>
    </location>
    <ligand>
        <name>Zn(2+)</name>
        <dbReference type="ChEBI" id="CHEBI:29105"/>
    </ligand>
</feature>
<evidence type="ECO:0000259" key="20">
    <source>
        <dbReference type="PROSITE" id="PS50989"/>
    </source>
</evidence>
<reference evidence="21 22" key="1">
    <citation type="submission" date="2018-06" db="EMBL/GenBank/DDBJ databases">
        <title>Sphaerisporangium craniellae sp. nov., isolated from a marine sponge in the South China Sea.</title>
        <authorList>
            <person name="Li L."/>
        </authorList>
    </citation>
    <scope>NUCLEOTIDE SEQUENCE [LARGE SCALE GENOMIC DNA]</scope>
    <source>
        <strain evidence="21 22">LHW63015</strain>
    </source>
</reference>
<evidence type="ECO:0000256" key="10">
    <source>
        <dbReference type="ARBA" id="ARBA00022771"/>
    </source>
</evidence>
<dbReference type="GO" id="GO:2001295">
    <property type="term" value="P:malonyl-CoA biosynthetic process"/>
    <property type="evidence" value="ECO:0007669"/>
    <property type="project" value="UniProtKB-UniRule"/>
</dbReference>
<dbReference type="PRINTS" id="PR01069">
    <property type="entry name" value="ACCCTRFRASEA"/>
</dbReference>
<dbReference type="GO" id="GO:0006633">
    <property type="term" value="P:fatty acid biosynthetic process"/>
    <property type="evidence" value="ECO:0007669"/>
    <property type="project" value="UniProtKB-KW"/>
</dbReference>
<organism evidence="21 22">
    <name type="scientific">Spongiactinospora rosea</name>
    <dbReference type="NCBI Taxonomy" id="2248750"/>
    <lineage>
        <taxon>Bacteria</taxon>
        <taxon>Bacillati</taxon>
        <taxon>Actinomycetota</taxon>
        <taxon>Actinomycetes</taxon>
        <taxon>Streptosporangiales</taxon>
        <taxon>Streptosporangiaceae</taxon>
        <taxon>Spongiactinospora</taxon>
    </lineage>
</organism>
<dbReference type="NCBIfam" id="TIGR00515">
    <property type="entry name" value="accD"/>
    <property type="match status" value="1"/>
</dbReference>
<comment type="similarity">
    <text evidence="4">In the N-terminal section; belongs to the AccD/PCCB family.</text>
</comment>
<keyword evidence="18" id="KW-0862">Zinc</keyword>
<evidence type="ECO:0000256" key="11">
    <source>
        <dbReference type="ARBA" id="ARBA00022832"/>
    </source>
</evidence>
<comment type="function">
    <text evidence="17">Component of the acetyl coenzyme A carboxylase (ACC) complex. First, biotin carboxylase catalyzes the carboxylation of biotin on its carrier protein (BCCP) and then the CO(2) group is transferred by the carboxyltransferase to acetyl-CoA to form malonyl-CoA.</text>
</comment>
<dbReference type="NCBIfam" id="TIGR00513">
    <property type="entry name" value="accA"/>
    <property type="match status" value="1"/>
</dbReference>
<evidence type="ECO:0000256" key="8">
    <source>
        <dbReference type="ARBA" id="ARBA00022679"/>
    </source>
</evidence>
<keyword evidence="14 17" id="KW-0275">Fatty acid biosynthesis</keyword>
<evidence type="ECO:0000256" key="12">
    <source>
        <dbReference type="ARBA" id="ARBA00022840"/>
    </source>
</evidence>
<keyword evidence="18" id="KW-0479">Metal-binding</keyword>
<keyword evidence="9 17" id="KW-0547">Nucleotide-binding</keyword>
<sequence>MTVTVENTWLICPGCADLVFRPKYERGQRVCPGCGHHARLTARERLDGLLDLGSQKPIETALADDDPLGFTDTRPYRRRLAAAREATGMREAALCASGTIESHPVVVACLDFSFVGGSLGSGVGELVTVAAEKALAERVPLLIVTASGGARMQEGALSLMQMAKCSQALARLDEAGILTVALITDPTYGGVAASFATLPDVLIAEPGAHLGFAGPRVIAQTIRQELPAGFQTAEFLLARGLIDAVVPRTALRRTLARLLAAARPDAIGDGTAVPPGEWLVRDPATLPRRAAWDAVRLAREAARPTALDYAGMILEDFIELRGDRAGKDCPAVVGGIGRLRGRGVMLIGHQKGHDTAERVRRNFGMPTPAGYRKAMRLMRLAAKLGLPVVTLVDTPGAYPGIEAEEEGQAWAIAESQRLMSGLPVPVVTVITGEGGSGGALALAVSDRVLALSNAVYSVISPEGCAAILWKDAAAAPQAAEALRLSAPELLRQGIVDAVITEPGEGAHTAPARTAELIQTAVRRACDDLAALPPAELVERRRRRFRSYGSPSTEETRWPITAT</sequence>
<dbReference type="SUPFAM" id="SSF52096">
    <property type="entry name" value="ClpP/crotonase"/>
    <property type="match status" value="2"/>
</dbReference>
<keyword evidence="13 17" id="KW-0443">Lipid metabolism</keyword>
<dbReference type="InterPro" id="IPR001095">
    <property type="entry name" value="Acetyl_CoA_COase_a_su"/>
</dbReference>
<comment type="subunit">
    <text evidence="17">Acetyl-CoA carboxylase is a heterohexamer composed of biotin carboxyl carrier protein (AccB), biotin carboxylase (AccC) and two subunits each of ACCase subunit alpha (AccA) and ACCase subunit beta (AccD).</text>
</comment>
<dbReference type="GO" id="GO:0016743">
    <property type="term" value="F:carboxyl- or carbamoyltransferase activity"/>
    <property type="evidence" value="ECO:0007669"/>
    <property type="project" value="UniProtKB-UniRule"/>
</dbReference>
<evidence type="ECO:0000313" key="22">
    <source>
        <dbReference type="Proteomes" id="UP000253303"/>
    </source>
</evidence>
<feature type="binding site" evidence="18">
    <location>
        <position position="12"/>
    </location>
    <ligand>
        <name>Zn(2+)</name>
        <dbReference type="ChEBI" id="CHEBI:29105"/>
    </ligand>
</feature>
<evidence type="ECO:0000256" key="2">
    <source>
        <dbReference type="ARBA" id="ARBA00004956"/>
    </source>
</evidence>
<evidence type="ECO:0000256" key="6">
    <source>
        <dbReference type="ARBA" id="ARBA00022490"/>
    </source>
</evidence>
<dbReference type="InterPro" id="IPR011762">
    <property type="entry name" value="COA_CT_N"/>
</dbReference>
<dbReference type="Gene3D" id="3.90.226.10">
    <property type="entry name" value="2-enoyl-CoA Hydratase, Chain A, domain 1"/>
    <property type="match status" value="2"/>
</dbReference>
<dbReference type="NCBIfam" id="NF004344">
    <property type="entry name" value="PRK05724.1"/>
    <property type="match status" value="1"/>
</dbReference>
<dbReference type="PROSITE" id="PS50980">
    <property type="entry name" value="COA_CT_NTER"/>
    <property type="match status" value="1"/>
</dbReference>
<evidence type="ECO:0000256" key="9">
    <source>
        <dbReference type="ARBA" id="ARBA00022741"/>
    </source>
</evidence>
<evidence type="ECO:0000256" key="4">
    <source>
        <dbReference type="ARBA" id="ARBA00010284"/>
    </source>
</evidence>
<name>A0A366M3M8_9ACTN</name>
<dbReference type="InterPro" id="IPR011763">
    <property type="entry name" value="COA_CT_C"/>
</dbReference>
<comment type="similarity">
    <text evidence="18">Belongs to the AccD/PCCB family.</text>
</comment>
<keyword evidence="7 17" id="KW-0444">Lipid biosynthesis</keyword>
<dbReference type="InterPro" id="IPR000438">
    <property type="entry name" value="Acetyl_CoA_COase_Trfase_b_su"/>
</dbReference>
<comment type="subcellular location">
    <subcellularLocation>
        <location evidence="1 17">Cytoplasm</location>
    </subcellularLocation>
</comment>
<evidence type="ECO:0000256" key="14">
    <source>
        <dbReference type="ARBA" id="ARBA00023160"/>
    </source>
</evidence>
<dbReference type="GO" id="GO:0008270">
    <property type="term" value="F:zinc ion binding"/>
    <property type="evidence" value="ECO:0007669"/>
    <property type="project" value="UniProtKB-UniRule"/>
</dbReference>
<comment type="similarity">
    <text evidence="17">Belongs to the AccA family.</text>
</comment>
<evidence type="ECO:0000256" key="18">
    <source>
        <dbReference type="HAMAP-Rule" id="MF_01395"/>
    </source>
</evidence>
<accession>A0A366M3M8</accession>
<evidence type="ECO:0000256" key="13">
    <source>
        <dbReference type="ARBA" id="ARBA00023098"/>
    </source>
</evidence>
<keyword evidence="8 17" id="KW-0808">Transferase</keyword>
<feature type="domain" description="CoA carboxyltransferase N-terminal" evidence="19">
    <location>
        <begin position="8"/>
        <end position="277"/>
    </location>
</feature>
<gene>
    <name evidence="17" type="primary">accA</name>
    <name evidence="18" type="synonym">accD</name>
    <name evidence="21" type="ORF">DP939_06855</name>
</gene>
<evidence type="ECO:0000259" key="19">
    <source>
        <dbReference type="PROSITE" id="PS50980"/>
    </source>
</evidence>
<dbReference type="OrthoDB" id="9772975at2"/>
<dbReference type="GO" id="GO:0009317">
    <property type="term" value="C:acetyl-CoA carboxylase complex"/>
    <property type="evidence" value="ECO:0007669"/>
    <property type="project" value="InterPro"/>
</dbReference>
<keyword evidence="11 17" id="KW-0276">Fatty acid metabolism</keyword>
<feature type="zinc finger region" description="C4-type" evidence="18">
    <location>
        <begin position="12"/>
        <end position="34"/>
    </location>
</feature>
<dbReference type="GO" id="GO:0003989">
    <property type="term" value="F:acetyl-CoA carboxylase activity"/>
    <property type="evidence" value="ECO:0007669"/>
    <property type="project" value="InterPro"/>
</dbReference>
<keyword evidence="22" id="KW-1185">Reference proteome</keyword>
<evidence type="ECO:0000256" key="7">
    <source>
        <dbReference type="ARBA" id="ARBA00022516"/>
    </source>
</evidence>
<feature type="domain" description="CoA carboxyltransferase C-terminal" evidence="20">
    <location>
        <begin position="283"/>
        <end position="527"/>
    </location>
</feature>